<protein>
    <submittedName>
        <fullName evidence="2">Uncharacterized protein</fullName>
    </submittedName>
</protein>
<evidence type="ECO:0000256" key="1">
    <source>
        <dbReference type="ARBA" id="ARBA00009447"/>
    </source>
</evidence>
<proteinExistence type="inferred from homology"/>
<name>A0ABN9HFD7_9NEOB</name>
<dbReference type="InterPro" id="IPR042532">
    <property type="entry name" value="EXOC3/Sec6_C"/>
</dbReference>
<dbReference type="PANTHER" id="PTHR21292:SF7">
    <property type="entry name" value="EXOCYST COMPLEX COMPONENT 3-LIKE 2"/>
    <property type="match status" value="1"/>
</dbReference>
<dbReference type="EMBL" id="CATNWA010020604">
    <property type="protein sequence ID" value="CAI9619146.1"/>
    <property type="molecule type" value="Genomic_DNA"/>
</dbReference>
<keyword evidence="3" id="KW-1185">Reference proteome</keyword>
<accession>A0ABN9HFD7</accession>
<gene>
    <name evidence="2" type="ORF">SPARVUS_LOCUS15787764</name>
</gene>
<evidence type="ECO:0000313" key="3">
    <source>
        <dbReference type="Proteomes" id="UP001162483"/>
    </source>
</evidence>
<comment type="similarity">
    <text evidence="1">Belongs to the SEC6 family.</text>
</comment>
<comment type="caution">
    <text evidence="2">The sequence shown here is derived from an EMBL/GenBank/DDBJ whole genome shotgun (WGS) entry which is preliminary data.</text>
</comment>
<dbReference type="Gene3D" id="1.10.357.70">
    <property type="entry name" value="Exocyst complex component Sec6, C-terminal domain"/>
    <property type="match status" value="1"/>
</dbReference>
<sequence>MLEHVIPRLSEILVLEDTASIQMEVGMLVSDFPDFRKRHLSSLLDVRGLWDPSERQQILGVLHDLEGADALLPCRGSVGFFSEISITHDTHCIHVGLSRASQFGRRALSLLSGRRRTTTNHVGGGLSPGEEDTQL</sequence>
<evidence type="ECO:0000313" key="2">
    <source>
        <dbReference type="EMBL" id="CAI9619146.1"/>
    </source>
</evidence>
<dbReference type="Proteomes" id="UP001162483">
    <property type="component" value="Unassembled WGS sequence"/>
</dbReference>
<dbReference type="InterPro" id="IPR010326">
    <property type="entry name" value="EXOC3/Sec6"/>
</dbReference>
<reference evidence="2" key="1">
    <citation type="submission" date="2023-05" db="EMBL/GenBank/DDBJ databases">
        <authorList>
            <person name="Stuckert A."/>
        </authorList>
    </citation>
    <scope>NUCLEOTIDE SEQUENCE</scope>
</reference>
<dbReference type="PANTHER" id="PTHR21292">
    <property type="entry name" value="EXOCYST COMPLEX COMPONENT SEC6-RELATED"/>
    <property type="match status" value="1"/>
</dbReference>
<organism evidence="2 3">
    <name type="scientific">Staurois parvus</name>
    <dbReference type="NCBI Taxonomy" id="386267"/>
    <lineage>
        <taxon>Eukaryota</taxon>
        <taxon>Metazoa</taxon>
        <taxon>Chordata</taxon>
        <taxon>Craniata</taxon>
        <taxon>Vertebrata</taxon>
        <taxon>Euteleostomi</taxon>
        <taxon>Amphibia</taxon>
        <taxon>Batrachia</taxon>
        <taxon>Anura</taxon>
        <taxon>Neobatrachia</taxon>
        <taxon>Ranoidea</taxon>
        <taxon>Ranidae</taxon>
        <taxon>Staurois</taxon>
    </lineage>
</organism>